<dbReference type="Proteomes" id="UP000199230">
    <property type="component" value="Unassembled WGS sequence"/>
</dbReference>
<keyword evidence="3" id="KW-1185">Reference proteome</keyword>
<organism evidence="2 3">
    <name type="scientific">Tindallia californiensis</name>
    <dbReference type="NCBI Taxonomy" id="159292"/>
    <lineage>
        <taxon>Bacteria</taxon>
        <taxon>Bacillati</taxon>
        <taxon>Bacillota</taxon>
        <taxon>Clostridia</taxon>
        <taxon>Peptostreptococcales</taxon>
        <taxon>Tindalliaceae</taxon>
        <taxon>Tindallia</taxon>
    </lineage>
</organism>
<protein>
    <submittedName>
        <fullName evidence="2">Radical SAM-linked protein</fullName>
    </submittedName>
</protein>
<dbReference type="InterPro" id="IPR018768">
    <property type="entry name" value="DUF2344"/>
</dbReference>
<dbReference type="Pfam" id="PF10105">
    <property type="entry name" value="DUF2344"/>
    <property type="match status" value="1"/>
</dbReference>
<name>A0A1H3NC29_9FIRM</name>
<evidence type="ECO:0000313" key="2">
    <source>
        <dbReference type="EMBL" id="SDY86467.1"/>
    </source>
</evidence>
<gene>
    <name evidence="2" type="ORF">SAMN05192546_10553</name>
</gene>
<dbReference type="AlphaFoldDB" id="A0A1H3NC29"/>
<dbReference type="STRING" id="159292.SAMN05192546_10553"/>
<feature type="domain" description="DUF2344" evidence="1">
    <location>
        <begin position="5"/>
        <end position="202"/>
    </location>
</feature>
<accession>A0A1H3NC29</accession>
<sequence>MSMIMRTKYSKTGMMKYLSHLDLVRLFERALRRAKIPIAFSQGYNPHPMISFASPLSIGVSSEAEHFDLVLAEPVDENEFTHKMNLVLPNEVCIMKAKFYNEKKLTSLMKESALLTYHIEIRTAEPISTDEIKKSIDVFMDKNDVFITKIIKKNKYKHRKQAKSTKVNIRPLIHSFTIKSITEEGLILSLEIYNSDSGTVKPIIVCENWLQIADLSLDVEDFMIHRKEVMKLNDKGEYEVILK</sequence>
<dbReference type="RefSeq" id="WP_176968324.1">
    <property type="nucleotide sequence ID" value="NZ_FNPV01000005.1"/>
</dbReference>
<dbReference type="EMBL" id="FNPV01000005">
    <property type="protein sequence ID" value="SDY86467.1"/>
    <property type="molecule type" value="Genomic_DNA"/>
</dbReference>
<evidence type="ECO:0000259" key="1">
    <source>
        <dbReference type="Pfam" id="PF10105"/>
    </source>
</evidence>
<evidence type="ECO:0000313" key="3">
    <source>
        <dbReference type="Proteomes" id="UP000199230"/>
    </source>
</evidence>
<proteinExistence type="predicted"/>
<reference evidence="2 3" key="1">
    <citation type="submission" date="2016-10" db="EMBL/GenBank/DDBJ databases">
        <authorList>
            <person name="de Groot N.N."/>
        </authorList>
    </citation>
    <scope>NUCLEOTIDE SEQUENCE [LARGE SCALE GENOMIC DNA]</scope>
    <source>
        <strain evidence="2 3">APO</strain>
    </source>
</reference>
<dbReference type="NCBIfam" id="TIGR03936">
    <property type="entry name" value="sam_1_link_chp"/>
    <property type="match status" value="1"/>
</dbReference>